<evidence type="ECO:0000313" key="3">
    <source>
        <dbReference type="Proteomes" id="UP001162734"/>
    </source>
</evidence>
<feature type="transmembrane region" description="Helical" evidence="1">
    <location>
        <begin position="75"/>
        <end position="100"/>
    </location>
</feature>
<organism evidence="2 3">
    <name type="scientific">Anaeromyxobacter paludicola</name>
    <dbReference type="NCBI Taxonomy" id="2918171"/>
    <lineage>
        <taxon>Bacteria</taxon>
        <taxon>Pseudomonadati</taxon>
        <taxon>Myxococcota</taxon>
        <taxon>Myxococcia</taxon>
        <taxon>Myxococcales</taxon>
        <taxon>Cystobacterineae</taxon>
        <taxon>Anaeromyxobacteraceae</taxon>
        <taxon>Anaeromyxobacter</taxon>
    </lineage>
</organism>
<dbReference type="Proteomes" id="UP001162734">
    <property type="component" value="Chromosome"/>
</dbReference>
<proteinExistence type="predicted"/>
<evidence type="ECO:0000256" key="1">
    <source>
        <dbReference type="SAM" id="Phobius"/>
    </source>
</evidence>
<reference evidence="3" key="1">
    <citation type="journal article" date="2022" name="Int. J. Syst. Evol. Microbiol.">
        <title>Anaeromyxobacter oryzae sp. nov., Anaeromyxobacter diazotrophicus sp. nov. and Anaeromyxobacter paludicola sp. nov., isolated from paddy soils.</title>
        <authorList>
            <person name="Itoh H."/>
            <person name="Xu Z."/>
            <person name="Mise K."/>
            <person name="Masuda Y."/>
            <person name="Ushijima N."/>
            <person name="Hayakawa C."/>
            <person name="Shiratori Y."/>
            <person name="Senoo K."/>
        </authorList>
    </citation>
    <scope>NUCLEOTIDE SEQUENCE [LARGE SCALE GENOMIC DNA]</scope>
    <source>
        <strain evidence="3">Red630</strain>
    </source>
</reference>
<dbReference type="Pfam" id="PF05437">
    <property type="entry name" value="AzlD"/>
    <property type="match status" value="1"/>
</dbReference>
<gene>
    <name evidence="2" type="ORF">AMPC_29310</name>
</gene>
<dbReference type="InterPro" id="IPR008407">
    <property type="entry name" value="Brnchd-chn_aa_trnsp_AzlD"/>
</dbReference>
<keyword evidence="1" id="KW-0812">Transmembrane</keyword>
<sequence>MSWLPTLAVAGLLTFLIRLSFIALLGRVETPPLLARALRLVPPAVLSAIILPELLLRRGAVDLSLGNVRLLAGLLATGVAIWTRNVLATIGAGMAALWLLQYLVAR</sequence>
<evidence type="ECO:0008006" key="4">
    <source>
        <dbReference type="Google" id="ProtNLM"/>
    </source>
</evidence>
<dbReference type="EMBL" id="AP025592">
    <property type="protein sequence ID" value="BDG09818.1"/>
    <property type="molecule type" value="Genomic_DNA"/>
</dbReference>
<protein>
    <recommendedName>
        <fullName evidence="4">Branched-chain amino acid transport</fullName>
    </recommendedName>
</protein>
<keyword evidence="3" id="KW-1185">Reference proteome</keyword>
<accession>A0ABM7XD61</accession>
<evidence type="ECO:0000313" key="2">
    <source>
        <dbReference type="EMBL" id="BDG09818.1"/>
    </source>
</evidence>
<dbReference type="RefSeq" id="WP_248342220.1">
    <property type="nucleotide sequence ID" value="NZ_AP025592.1"/>
</dbReference>
<keyword evidence="1" id="KW-0472">Membrane</keyword>
<name>A0ABM7XD61_9BACT</name>
<feature type="transmembrane region" description="Helical" evidence="1">
    <location>
        <begin position="6"/>
        <end position="25"/>
    </location>
</feature>
<keyword evidence="1" id="KW-1133">Transmembrane helix</keyword>